<evidence type="ECO:0000259" key="3">
    <source>
        <dbReference type="PROSITE" id="PS50203"/>
    </source>
</evidence>
<dbReference type="Pfam" id="PF00648">
    <property type="entry name" value="Peptidase_C2"/>
    <property type="match status" value="1"/>
</dbReference>
<dbReference type="Gene3D" id="2.60.40.1180">
    <property type="entry name" value="Golgi alpha-mannosidase II"/>
    <property type="match status" value="1"/>
</dbReference>
<keyword evidence="2" id="KW-0175">Coiled coil</keyword>
<keyword evidence="5" id="KW-1185">Reference proteome</keyword>
<proteinExistence type="predicted"/>
<protein>
    <submittedName>
        <fullName evidence="4">Calpain-like cysteine peptidase, putative</fullName>
    </submittedName>
</protein>
<dbReference type="InterPro" id="IPR022684">
    <property type="entry name" value="Calpain_cysteine_protease"/>
</dbReference>
<dbReference type="PROSITE" id="PS50203">
    <property type="entry name" value="CALPAIN_CAT"/>
    <property type="match status" value="1"/>
</dbReference>
<dbReference type="InterPro" id="IPR013780">
    <property type="entry name" value="Glyco_hydro_b"/>
</dbReference>
<dbReference type="Gene3D" id="3.90.70.10">
    <property type="entry name" value="Cysteine proteinases"/>
    <property type="match status" value="1"/>
</dbReference>
<dbReference type="Pfam" id="PF09149">
    <property type="entry name" value="DUF1935"/>
    <property type="match status" value="1"/>
</dbReference>
<evidence type="ECO:0000313" key="5">
    <source>
        <dbReference type="Proteomes" id="UP000419144"/>
    </source>
</evidence>
<dbReference type="VEuPathDB" id="TriTrypDB:LtaPh_3104500"/>
<dbReference type="GO" id="GO:0004198">
    <property type="term" value="F:calcium-dependent cysteine-type endopeptidase activity"/>
    <property type="evidence" value="ECO:0007669"/>
    <property type="project" value="InterPro"/>
</dbReference>
<dbReference type="CDD" id="cd00044">
    <property type="entry name" value="CysPc"/>
    <property type="match status" value="1"/>
</dbReference>
<feature type="coiled-coil region" evidence="2">
    <location>
        <begin position="140"/>
        <end position="174"/>
    </location>
</feature>
<gene>
    <name evidence="4" type="ORF">LtaPh_3104500</name>
</gene>
<feature type="domain" description="Calpain catalytic" evidence="3">
    <location>
        <begin position="406"/>
        <end position="728"/>
    </location>
</feature>
<accession>A0A640KPS1</accession>
<comment type="caution">
    <text evidence="4">The sequence shown here is derived from an EMBL/GenBank/DDBJ whole genome shotgun (WGS) entry which is preliminary data.</text>
</comment>
<dbReference type="Proteomes" id="UP000419144">
    <property type="component" value="Unassembled WGS sequence"/>
</dbReference>
<dbReference type="InterPro" id="IPR036310">
    <property type="entry name" value="Smp-1-like_sf"/>
</dbReference>
<comment type="caution">
    <text evidence="1">Lacks conserved residue(s) required for the propagation of feature annotation.</text>
</comment>
<dbReference type="EMBL" id="BLBS01000044">
    <property type="protein sequence ID" value="GET91034.1"/>
    <property type="molecule type" value="Genomic_DNA"/>
</dbReference>
<sequence length="935" mass="102816">MDSNAIRSVCDEEFVTDAMIEEVLHPPSECPSFTDTECTVTVATRGNAVRGHYPLIPAAACTSWSGVDPLSNIKNGNDDGSNQMHAGGSVESIVHCGGALLGNSPFELVDVSHSEITSDESGDFAFLTDGVHDADAYDLIRDYILYCKQQEKELEELEEECGRLEVEQQRLYGAAIAADMTRTASHTFAAPSRSPMNANEMATTDTDGVVSPAAVDEFNEAHIDLLKMCPYMNPYAVCEKLQPYFHGKPAINGYYTPVFKNGILYCCVAADGSWIFYNDSEQYRMDVKYIVSASSVITAGPNASVQQMASGEYGVQVTVWPQETEVLLVGQVNGFKNLCTAVPVNSDYTNPHAEASTASAQALLNRFAQQSGKSSVSLLTTEDVLKCCGAQGSKLAPAAECSDADHFVDPEFPPCNTSLYRKGVDDIFLWDMSWRRPRDYLPPAQRSEACLFAGALLPTDPCMGDFGDVYLCNAACVLAEHPTQVYRLFRHPISADAGSRERAVGAYRVTLNNSGWWTTTVVDSYFPASHKGPSLARCSYDQRKLWYPLLEKAYAKLHGSYAAIQCGNPLETLQDLTGYPTLHFYDEWAEVVQSSSSEGNPYNPQSEHLFTFLEEKLHGRGYIVCLSMPDEGPEEGPAVQMGMEYGMSYAVLRLVRHGNARLLQIRVPTVTLGRTGLWSAGSARWKQEPELARLCGMDGDGEPELATLWLDWSEALSMFEGGGVCCTRWEWAHDCRVRGFFNKGVPSFVLEVTVDDSVESANPVEAYCILSQEDDRSVDAENPTGSLCPLSISVSIHEDINEESEKASKTSEADQRIRYVCSADPDTPLKNLTYILARDTALQVTLQPSKHPYYVIPRTRTDSENKLFTVGFVSSTPVTKTGRLRIRMVRLPANSSVFRNRRGFSTKELQSVEDVQFQIRGPDGRVRAGSGGSIG</sequence>
<dbReference type="PANTHER" id="PTHR10183:SF423">
    <property type="entry name" value="LEUCINE-RICH REPEAT PROTEIN (LRRP)"/>
    <property type="match status" value="1"/>
</dbReference>
<dbReference type="PRINTS" id="PR00704">
    <property type="entry name" value="CALPAIN"/>
</dbReference>
<dbReference type="GO" id="GO:0006508">
    <property type="term" value="P:proteolysis"/>
    <property type="evidence" value="ECO:0007669"/>
    <property type="project" value="InterPro"/>
</dbReference>
<dbReference type="InterPro" id="IPR038765">
    <property type="entry name" value="Papain-like_cys_pep_sf"/>
</dbReference>
<evidence type="ECO:0000256" key="2">
    <source>
        <dbReference type="SAM" id="Coils"/>
    </source>
</evidence>
<dbReference type="OrthoDB" id="424753at2759"/>
<evidence type="ECO:0000313" key="4">
    <source>
        <dbReference type="EMBL" id="GET91034.1"/>
    </source>
</evidence>
<dbReference type="AlphaFoldDB" id="A0A640KPS1"/>
<dbReference type="SUPFAM" id="SSF101601">
    <property type="entry name" value="Smp-1-like"/>
    <property type="match status" value="1"/>
</dbReference>
<dbReference type="SUPFAM" id="SSF54001">
    <property type="entry name" value="Cysteine proteinases"/>
    <property type="match status" value="1"/>
</dbReference>
<organism evidence="4 5">
    <name type="scientific">Leishmania tarentolae</name>
    <name type="common">Sauroleishmania tarentolae</name>
    <dbReference type="NCBI Taxonomy" id="5689"/>
    <lineage>
        <taxon>Eukaryota</taxon>
        <taxon>Discoba</taxon>
        <taxon>Euglenozoa</taxon>
        <taxon>Kinetoplastea</taxon>
        <taxon>Metakinetoplastina</taxon>
        <taxon>Trypanosomatida</taxon>
        <taxon>Trypanosomatidae</taxon>
        <taxon>Leishmaniinae</taxon>
        <taxon>Leishmania</taxon>
        <taxon>lizard Leishmania</taxon>
    </lineage>
</organism>
<dbReference type="SMART" id="SM00230">
    <property type="entry name" value="CysPc"/>
    <property type="match status" value="1"/>
</dbReference>
<dbReference type="InterPro" id="IPR015232">
    <property type="entry name" value="DUF1935"/>
</dbReference>
<name>A0A640KPS1_LEITA</name>
<reference evidence="4" key="1">
    <citation type="submission" date="2019-11" db="EMBL/GenBank/DDBJ databases">
        <title>Leishmania tarentolae CDS.</title>
        <authorList>
            <person name="Goto Y."/>
            <person name="Yamagishi J."/>
        </authorList>
    </citation>
    <scope>NUCLEOTIDE SEQUENCE [LARGE SCALE GENOMIC DNA]</scope>
    <source>
        <strain evidence="4">Parrot Tar II</strain>
    </source>
</reference>
<dbReference type="InterPro" id="IPR001300">
    <property type="entry name" value="Peptidase_C2_calpain_cat"/>
</dbReference>
<evidence type="ECO:0000256" key="1">
    <source>
        <dbReference type="PROSITE-ProRule" id="PRU00239"/>
    </source>
</evidence>
<dbReference type="PANTHER" id="PTHR10183">
    <property type="entry name" value="CALPAIN"/>
    <property type="match status" value="1"/>
</dbReference>